<dbReference type="AlphaFoldDB" id="A0A2A8HL94"/>
<sequence length="65" mass="7681">MQVQCEVDNFDDKFAVCIFHPLVRNKITEWRKNKYQKVMGFHAQILSSVLLPVLICVTDWFVIPK</sequence>
<comment type="caution">
    <text evidence="2">The sequence shown here is derived from an EMBL/GenBank/DDBJ whole genome shotgun (WGS) entry which is preliminary data.</text>
</comment>
<accession>A0A2A8HL94</accession>
<keyword evidence="1" id="KW-0812">Transmembrane</keyword>
<evidence type="ECO:0000313" key="3">
    <source>
        <dbReference type="Proteomes" id="UP000220841"/>
    </source>
</evidence>
<feature type="transmembrane region" description="Helical" evidence="1">
    <location>
        <begin position="41"/>
        <end position="63"/>
    </location>
</feature>
<name>A0A2A8HL94_9BACI</name>
<keyword evidence="1" id="KW-1133">Transmembrane helix</keyword>
<gene>
    <name evidence="2" type="ORF">CN585_02190</name>
</gene>
<reference evidence="2 3" key="1">
    <citation type="submission" date="2017-09" db="EMBL/GenBank/DDBJ databases">
        <title>Large-scale bioinformatics analysis of Bacillus genomes uncovers conserved roles of natural products in bacterial physiology.</title>
        <authorList>
            <consortium name="Agbiome Team Llc"/>
            <person name="Bleich R.M."/>
            <person name="Grubbs K.J."/>
            <person name="Santa Maria K.C."/>
            <person name="Allen S.E."/>
            <person name="Farag S."/>
            <person name="Shank E.A."/>
            <person name="Bowers A."/>
        </authorList>
    </citation>
    <scope>NUCLEOTIDE SEQUENCE [LARGE SCALE GENOMIC DNA]</scope>
    <source>
        <strain evidence="2 3">AFS021349</strain>
    </source>
</reference>
<keyword evidence="1" id="KW-0472">Membrane</keyword>
<dbReference type="Proteomes" id="UP000220841">
    <property type="component" value="Unassembled WGS sequence"/>
</dbReference>
<protein>
    <submittedName>
        <fullName evidence="2">Uncharacterized protein</fullName>
    </submittedName>
</protein>
<evidence type="ECO:0000256" key="1">
    <source>
        <dbReference type="SAM" id="Phobius"/>
    </source>
</evidence>
<evidence type="ECO:0000313" key="2">
    <source>
        <dbReference type="EMBL" id="PEQ09773.1"/>
    </source>
</evidence>
<organism evidence="2 3">
    <name type="scientific">Bacillus toyonensis</name>
    <dbReference type="NCBI Taxonomy" id="155322"/>
    <lineage>
        <taxon>Bacteria</taxon>
        <taxon>Bacillati</taxon>
        <taxon>Bacillota</taxon>
        <taxon>Bacilli</taxon>
        <taxon>Bacillales</taxon>
        <taxon>Bacillaceae</taxon>
        <taxon>Bacillus</taxon>
        <taxon>Bacillus cereus group</taxon>
    </lineage>
</organism>
<proteinExistence type="predicted"/>
<dbReference type="EMBL" id="NUBY01000009">
    <property type="protein sequence ID" value="PEQ09773.1"/>
    <property type="molecule type" value="Genomic_DNA"/>
</dbReference>